<dbReference type="Proteomes" id="UP000537989">
    <property type="component" value="Unassembled WGS sequence"/>
</dbReference>
<evidence type="ECO:0000256" key="5">
    <source>
        <dbReference type="SAM" id="MobiDB-lite"/>
    </source>
</evidence>
<sequence length="328" mass="38533">MDVVLELVDTFVADHVYSWLFPRDSYQPNGASYLSSANLTAGPIDWKYEPASGFIQFEPSSAAYMSAFNRDNIYRQFITLFLLTWIFGLINYILFATISFFFIYDRSTLQHPKVVENQVWKEIKHAIEAMPLMALLTACFFLLDVRGYCKMYEFTADGLGLWYDILQVPLFILFTDFGIYWIHRGLHHPLVYKRFHKPHHKWIIPTPYASYAFHPLDGFSQSVPYHLYPLLFPLNKFIFLSMFITVNVWTVSIHDGEFLANNPLVNGSACHAAHHLYFNFSYNYGQFLTIWDRIGGSYRRPDPEWFNKRQEPKQRGMKGEKTQDFKLD</sequence>
<comment type="subcellular location">
    <subcellularLocation>
        <location evidence="1">Membrane</location>
    </subcellularLocation>
</comment>
<evidence type="ECO:0000313" key="8">
    <source>
        <dbReference type="EMBL" id="KAF5227105.1"/>
    </source>
</evidence>
<dbReference type="EMBL" id="JAAMOD010000699">
    <property type="protein sequence ID" value="KAF5227105.1"/>
    <property type="molecule type" value="Genomic_DNA"/>
</dbReference>
<keyword evidence="2 6" id="KW-0812">Transmembrane</keyword>
<dbReference type="AlphaFoldDB" id="A0AAN5YXQ0"/>
<feature type="transmembrane region" description="Helical" evidence="6">
    <location>
        <begin position="129"/>
        <end position="149"/>
    </location>
</feature>
<organism evidence="8 9">
    <name type="scientific">Fusarium austroamericanum</name>
    <dbReference type="NCBI Taxonomy" id="282268"/>
    <lineage>
        <taxon>Eukaryota</taxon>
        <taxon>Fungi</taxon>
        <taxon>Dikarya</taxon>
        <taxon>Ascomycota</taxon>
        <taxon>Pezizomycotina</taxon>
        <taxon>Sordariomycetes</taxon>
        <taxon>Hypocreomycetidae</taxon>
        <taxon>Hypocreales</taxon>
        <taxon>Nectriaceae</taxon>
        <taxon>Fusarium</taxon>
    </lineage>
</organism>
<dbReference type="GO" id="GO:0016491">
    <property type="term" value="F:oxidoreductase activity"/>
    <property type="evidence" value="ECO:0007669"/>
    <property type="project" value="InterPro"/>
</dbReference>
<dbReference type="GO" id="GO:0016020">
    <property type="term" value="C:membrane"/>
    <property type="evidence" value="ECO:0007669"/>
    <property type="project" value="UniProtKB-SubCell"/>
</dbReference>
<evidence type="ECO:0000256" key="4">
    <source>
        <dbReference type="ARBA" id="ARBA00023136"/>
    </source>
</evidence>
<evidence type="ECO:0000256" key="1">
    <source>
        <dbReference type="ARBA" id="ARBA00004370"/>
    </source>
</evidence>
<evidence type="ECO:0000256" key="6">
    <source>
        <dbReference type="SAM" id="Phobius"/>
    </source>
</evidence>
<gene>
    <name evidence="8" type="ORF">FAUST_11982</name>
</gene>
<keyword evidence="9" id="KW-1185">Reference proteome</keyword>
<dbReference type="InterPro" id="IPR050307">
    <property type="entry name" value="Sterol_Desaturase_Related"/>
</dbReference>
<feature type="transmembrane region" description="Helical" evidence="6">
    <location>
        <begin position="77"/>
        <end position="104"/>
    </location>
</feature>
<accession>A0AAN5YXQ0</accession>
<proteinExistence type="predicted"/>
<name>A0AAN5YXQ0_FUSAU</name>
<reference evidence="8 9" key="1">
    <citation type="submission" date="2020-02" db="EMBL/GenBank/DDBJ databases">
        <title>Identification and distribution of gene clusters putatively required for synthesis of sphingolipid metabolism inhibitors in phylogenetically diverse species of the filamentous fungus Fusarium.</title>
        <authorList>
            <person name="Kim H.-S."/>
            <person name="Busman M."/>
            <person name="Brown D.W."/>
            <person name="Divon H."/>
            <person name="Uhlig S."/>
            <person name="Proctor R.H."/>
        </authorList>
    </citation>
    <scope>NUCLEOTIDE SEQUENCE [LARGE SCALE GENOMIC DNA]</scope>
    <source>
        <strain evidence="8 9">NRRL 2903</strain>
    </source>
</reference>
<feature type="transmembrane region" description="Helical" evidence="6">
    <location>
        <begin position="227"/>
        <end position="249"/>
    </location>
</feature>
<comment type="caution">
    <text evidence="8">The sequence shown here is derived from an EMBL/GenBank/DDBJ whole genome shotgun (WGS) entry which is preliminary data.</text>
</comment>
<feature type="domain" description="Fatty acid hydroxylase" evidence="7">
    <location>
        <begin position="169"/>
        <end position="296"/>
    </location>
</feature>
<dbReference type="InterPro" id="IPR006694">
    <property type="entry name" value="Fatty_acid_hydroxylase"/>
</dbReference>
<feature type="transmembrane region" description="Helical" evidence="6">
    <location>
        <begin position="161"/>
        <end position="182"/>
    </location>
</feature>
<dbReference type="PANTHER" id="PTHR11863">
    <property type="entry name" value="STEROL DESATURASE"/>
    <property type="match status" value="1"/>
</dbReference>
<dbReference type="Pfam" id="PF04116">
    <property type="entry name" value="FA_hydroxylase"/>
    <property type="match status" value="1"/>
</dbReference>
<evidence type="ECO:0000256" key="2">
    <source>
        <dbReference type="ARBA" id="ARBA00022692"/>
    </source>
</evidence>
<evidence type="ECO:0000313" key="9">
    <source>
        <dbReference type="Proteomes" id="UP000537989"/>
    </source>
</evidence>
<evidence type="ECO:0000259" key="7">
    <source>
        <dbReference type="Pfam" id="PF04116"/>
    </source>
</evidence>
<keyword evidence="3 6" id="KW-1133">Transmembrane helix</keyword>
<dbReference type="GO" id="GO:0005506">
    <property type="term" value="F:iron ion binding"/>
    <property type="evidence" value="ECO:0007669"/>
    <property type="project" value="InterPro"/>
</dbReference>
<keyword evidence="4 6" id="KW-0472">Membrane</keyword>
<evidence type="ECO:0000256" key="3">
    <source>
        <dbReference type="ARBA" id="ARBA00022989"/>
    </source>
</evidence>
<feature type="region of interest" description="Disordered" evidence="5">
    <location>
        <begin position="305"/>
        <end position="328"/>
    </location>
</feature>
<protein>
    <recommendedName>
        <fullName evidence="7">Fatty acid hydroxylase domain-containing protein</fullName>
    </recommendedName>
</protein>
<dbReference type="GO" id="GO:0008610">
    <property type="term" value="P:lipid biosynthetic process"/>
    <property type="evidence" value="ECO:0007669"/>
    <property type="project" value="InterPro"/>
</dbReference>